<gene>
    <name evidence="1" type="ORF">VKT23_014638</name>
</gene>
<name>A0ABR1J4J7_9AGAR</name>
<proteinExistence type="predicted"/>
<sequence>MVFDLSQAHQKTDTETYHYNGTVYPIEFASVTRIPLHVVDALNVNEMSVKQDFNDTPISLIQPGRHIISGNCLSYGNRITSGNLLPAPHNPARSTLLNSIRFDLTRFGMSTMLALLLSTPTPPYPLCTVTEVDLTRLLLPHGKSNSSLVIYSPGVFHHHLNYVPFMAHRGIVYILSSSVVRYDGAALFMTFY</sequence>
<evidence type="ECO:0000313" key="1">
    <source>
        <dbReference type="EMBL" id="KAK7446015.1"/>
    </source>
</evidence>
<keyword evidence="2" id="KW-1185">Reference proteome</keyword>
<accession>A0ABR1J4J7</accession>
<evidence type="ECO:0000313" key="2">
    <source>
        <dbReference type="Proteomes" id="UP001498398"/>
    </source>
</evidence>
<comment type="caution">
    <text evidence="1">The sequence shown here is derived from an EMBL/GenBank/DDBJ whole genome shotgun (WGS) entry which is preliminary data.</text>
</comment>
<dbReference type="EMBL" id="JBANRG010000045">
    <property type="protein sequence ID" value="KAK7446015.1"/>
    <property type="molecule type" value="Genomic_DNA"/>
</dbReference>
<reference evidence="1 2" key="1">
    <citation type="submission" date="2024-01" db="EMBL/GenBank/DDBJ databases">
        <title>A draft genome for the cacao thread blight pathogen Marasmiellus scandens.</title>
        <authorList>
            <person name="Baruah I.K."/>
            <person name="Leung J."/>
            <person name="Bukari Y."/>
            <person name="Amoako-Attah I."/>
            <person name="Meinhardt L.W."/>
            <person name="Bailey B.A."/>
            <person name="Cohen S.P."/>
        </authorList>
    </citation>
    <scope>NUCLEOTIDE SEQUENCE [LARGE SCALE GENOMIC DNA]</scope>
    <source>
        <strain evidence="1 2">GH-19</strain>
    </source>
</reference>
<organism evidence="1 2">
    <name type="scientific">Marasmiellus scandens</name>
    <dbReference type="NCBI Taxonomy" id="2682957"/>
    <lineage>
        <taxon>Eukaryota</taxon>
        <taxon>Fungi</taxon>
        <taxon>Dikarya</taxon>
        <taxon>Basidiomycota</taxon>
        <taxon>Agaricomycotina</taxon>
        <taxon>Agaricomycetes</taxon>
        <taxon>Agaricomycetidae</taxon>
        <taxon>Agaricales</taxon>
        <taxon>Marasmiineae</taxon>
        <taxon>Omphalotaceae</taxon>
        <taxon>Marasmiellus</taxon>
    </lineage>
</organism>
<dbReference type="Proteomes" id="UP001498398">
    <property type="component" value="Unassembled WGS sequence"/>
</dbReference>
<protein>
    <submittedName>
        <fullName evidence="1">Uncharacterized protein</fullName>
    </submittedName>
</protein>